<protein>
    <submittedName>
        <fullName evidence="2">Uncharacterized protein</fullName>
    </submittedName>
</protein>
<evidence type="ECO:0000313" key="2">
    <source>
        <dbReference type="EMBL" id="TNC47377.1"/>
    </source>
</evidence>
<dbReference type="OrthoDB" id="5192422at2"/>
<name>A0A5C4MUA6_9ACTN</name>
<evidence type="ECO:0000313" key="3">
    <source>
        <dbReference type="EMBL" id="TNC47644.1"/>
    </source>
</evidence>
<comment type="caution">
    <text evidence="2">The sequence shown here is derived from an EMBL/GenBank/DDBJ whole genome shotgun (WGS) entry which is preliminary data.</text>
</comment>
<dbReference type="Proteomes" id="UP000306740">
    <property type="component" value="Unassembled WGS sequence"/>
</dbReference>
<organism evidence="2 4">
    <name type="scientific">Mumia zhuanghuii</name>
    <dbReference type="NCBI Taxonomy" id="2585211"/>
    <lineage>
        <taxon>Bacteria</taxon>
        <taxon>Bacillati</taxon>
        <taxon>Actinomycetota</taxon>
        <taxon>Actinomycetes</taxon>
        <taxon>Propionibacteriales</taxon>
        <taxon>Nocardioidaceae</taxon>
        <taxon>Mumia</taxon>
    </lineage>
</organism>
<evidence type="ECO:0000256" key="1">
    <source>
        <dbReference type="SAM" id="MobiDB-lite"/>
    </source>
</evidence>
<sequence>MGLFRRKKRTRTGGGAVVSDRAADSTDRAHLEKFIASRAGVEGFVEPPTAVSQVTLLLVAKDGEWTRRRVPSASWAHDFGNKHQVPTYDAAVVGYPQRMREYNRRVAADRKRRDREASGG</sequence>
<proteinExistence type="predicted"/>
<evidence type="ECO:0000313" key="4">
    <source>
        <dbReference type="Proteomes" id="UP000306740"/>
    </source>
</evidence>
<dbReference type="AlphaFoldDB" id="A0A5C4MUA6"/>
<feature type="region of interest" description="Disordered" evidence="1">
    <location>
        <begin position="1"/>
        <end position="23"/>
    </location>
</feature>
<dbReference type="EMBL" id="VDFR01000046">
    <property type="protein sequence ID" value="TNC47377.1"/>
    <property type="molecule type" value="Genomic_DNA"/>
</dbReference>
<feature type="compositionally biased region" description="Basic residues" evidence="1">
    <location>
        <begin position="1"/>
        <end position="11"/>
    </location>
</feature>
<reference evidence="2 4" key="1">
    <citation type="submission" date="2019-05" db="EMBL/GenBank/DDBJ databases">
        <title>Mumia sp. nov., isolated from the intestinal contents of plateau pika (Ochotona curzoniae) in the Qinghai-Tibet plateau of China.</title>
        <authorList>
            <person name="Tian Z."/>
        </authorList>
    </citation>
    <scope>NUCLEOTIDE SEQUENCE [LARGE SCALE GENOMIC DNA]</scope>
    <source>
        <strain evidence="4">527</strain>
        <strain evidence="2">Z527</strain>
    </source>
</reference>
<gene>
    <name evidence="3" type="ORF">FHE65_09155</name>
    <name evidence="2" type="ORF">FHE65_10210</name>
</gene>
<dbReference type="RefSeq" id="WP_139088151.1">
    <property type="nucleotide sequence ID" value="NZ_VDFR01000043.1"/>
</dbReference>
<dbReference type="EMBL" id="VDFR01000043">
    <property type="protein sequence ID" value="TNC47644.1"/>
    <property type="molecule type" value="Genomic_DNA"/>
</dbReference>
<accession>A0A5C4MUA6</accession>